<sequence length="293" mass="30739">MAPHEQPKPRNNARKAAARALQKQNPGMSYMQALRKVTETDIGAEASTPLHIRSLLNISSAEDIAARHRDATRNMTVPVGISASGDTATLNIAHAAVHPEGVGPHGAITGPGALDSALTLALALRANNGAERVQVAFAGPEGQCRTAAPAVDQVVATPWHEWLRAELTRRLEIAHAAQVTNVYDLEDVPSLVVLLAADGGHVTPAEEVAAMAHAVRTGRSLGVHVILISPDPIIWRRHSAVTGNLTFHVTLGDGSGRHVASADTFDAGQFTFSPAQLGGGELAGWITTVRQAS</sequence>
<gene>
    <name evidence="1" type="ORF">EXE63_02410</name>
</gene>
<protein>
    <submittedName>
        <fullName evidence="1">Uncharacterized protein</fullName>
    </submittedName>
</protein>
<name>A0A6H0RXN4_9MYCO</name>
<proteinExistence type="predicted"/>
<keyword evidence="2" id="KW-1185">Reference proteome</keyword>
<dbReference type="EMBL" id="CP038798">
    <property type="protein sequence ID" value="QIV79878.1"/>
    <property type="molecule type" value="Genomic_DNA"/>
</dbReference>
<dbReference type="Gene3D" id="3.40.50.300">
    <property type="entry name" value="P-loop containing nucleotide triphosphate hydrolases"/>
    <property type="match status" value="1"/>
</dbReference>
<reference evidence="1 2" key="1">
    <citation type="submission" date="2019-04" db="EMBL/GenBank/DDBJ databases">
        <title>Draft, Whole-Genome Sequence of the Anthracene-degrading Mycobacterium frederiksbergense LB501T, Isolated from a Polycyclic Aromatic Hydrocarbon (PAH)-Contaminated Soil.</title>
        <authorList>
            <person name="Augelletti F."/>
        </authorList>
    </citation>
    <scope>NUCLEOTIDE SEQUENCE [LARGE SCALE GENOMIC DNA]</scope>
    <source>
        <strain evidence="1 2">LB 501T</strain>
        <plasmid evidence="1 2">unnamed2</plasmid>
    </source>
</reference>
<accession>A0A6H0RXN4</accession>
<organism evidence="1 2">
    <name type="scientific">Mycolicibacterium frederiksbergense</name>
    <dbReference type="NCBI Taxonomy" id="117567"/>
    <lineage>
        <taxon>Bacteria</taxon>
        <taxon>Bacillati</taxon>
        <taxon>Actinomycetota</taxon>
        <taxon>Actinomycetes</taxon>
        <taxon>Mycobacteriales</taxon>
        <taxon>Mycobacteriaceae</taxon>
        <taxon>Mycolicibacterium</taxon>
    </lineage>
</organism>
<evidence type="ECO:0000313" key="1">
    <source>
        <dbReference type="EMBL" id="QIV79878.1"/>
    </source>
</evidence>
<dbReference type="InterPro" id="IPR027417">
    <property type="entry name" value="P-loop_NTPase"/>
</dbReference>
<evidence type="ECO:0000313" key="2">
    <source>
        <dbReference type="Proteomes" id="UP000501849"/>
    </source>
</evidence>
<dbReference type="KEGG" id="mfre:EXE63_02410"/>
<dbReference type="AlphaFoldDB" id="A0A6H0RXN4"/>
<keyword evidence="1" id="KW-0614">Plasmid</keyword>
<dbReference type="Proteomes" id="UP000501849">
    <property type="component" value="Plasmid unnamed2"/>
</dbReference>
<geneLocation type="plasmid" evidence="1 2">
    <name>unnamed2</name>
</geneLocation>